<dbReference type="SUPFAM" id="SSF81296">
    <property type="entry name" value="E set domains"/>
    <property type="match status" value="1"/>
</dbReference>
<keyword evidence="8" id="KW-1185">Reference proteome</keyword>
<gene>
    <name evidence="7" type="ORF">Q5741_10035</name>
</gene>
<keyword evidence="3" id="KW-0326">Glycosidase</keyword>
<dbReference type="SUPFAM" id="SSF51445">
    <property type="entry name" value="(Trans)glycosidases"/>
    <property type="match status" value="1"/>
</dbReference>
<reference evidence="7 8" key="1">
    <citation type="submission" date="2023-07" db="EMBL/GenBank/DDBJ databases">
        <title>Paenibacillus sp. JX-17 nov. isolated from soil.</title>
        <authorList>
            <person name="Wan Y."/>
            <person name="Liu B."/>
        </authorList>
    </citation>
    <scope>NUCLEOTIDE SEQUENCE [LARGE SCALE GENOMIC DNA]</scope>
    <source>
        <strain evidence="7 8">JX-17</strain>
    </source>
</reference>
<dbReference type="InterPro" id="IPR006047">
    <property type="entry name" value="GH13_cat_dom"/>
</dbReference>
<comment type="caution">
    <text evidence="7">The sequence shown here is derived from an EMBL/GenBank/DDBJ whole genome shotgun (WGS) entry which is preliminary data.</text>
</comment>
<organism evidence="7 8">
    <name type="scientific">Paenibacillus lacisoli</name>
    <dbReference type="NCBI Taxonomy" id="3064525"/>
    <lineage>
        <taxon>Bacteria</taxon>
        <taxon>Bacillati</taxon>
        <taxon>Bacillota</taxon>
        <taxon>Bacilli</taxon>
        <taxon>Bacillales</taxon>
        <taxon>Paenibacillaceae</taxon>
        <taxon>Paenibacillus</taxon>
    </lineage>
</organism>
<dbReference type="InterPro" id="IPR013780">
    <property type="entry name" value="Glyco_hydro_b"/>
</dbReference>
<dbReference type="CDD" id="cd02857">
    <property type="entry name" value="E_set_CDase_PDE_N"/>
    <property type="match status" value="1"/>
</dbReference>
<dbReference type="Pfam" id="PF00128">
    <property type="entry name" value="Alpha-amylase"/>
    <property type="match status" value="1"/>
</dbReference>
<evidence type="ECO:0000256" key="2">
    <source>
        <dbReference type="ARBA" id="ARBA00022801"/>
    </source>
</evidence>
<proteinExistence type="inferred from homology"/>
<dbReference type="Gene3D" id="3.20.20.80">
    <property type="entry name" value="Glycosidases"/>
    <property type="match status" value="1"/>
</dbReference>
<dbReference type="PANTHER" id="PTHR10357">
    <property type="entry name" value="ALPHA-AMYLASE FAMILY MEMBER"/>
    <property type="match status" value="1"/>
</dbReference>
<evidence type="ECO:0000313" key="7">
    <source>
        <dbReference type="EMBL" id="MDO7906762.1"/>
    </source>
</evidence>
<dbReference type="EMBL" id="JAUQTB010000004">
    <property type="protein sequence ID" value="MDO7906762.1"/>
    <property type="molecule type" value="Genomic_DNA"/>
</dbReference>
<dbReference type="Gene3D" id="2.60.40.1180">
    <property type="entry name" value="Golgi alpha-mannosidase II"/>
    <property type="match status" value="1"/>
</dbReference>
<dbReference type="Gene3D" id="3.90.400.10">
    <property type="entry name" value="Oligo-1,6-glucosidase, Domain 2"/>
    <property type="match status" value="1"/>
</dbReference>
<dbReference type="CDD" id="cd11338">
    <property type="entry name" value="AmyAc_CMD"/>
    <property type="match status" value="1"/>
</dbReference>
<dbReference type="InterPro" id="IPR013783">
    <property type="entry name" value="Ig-like_fold"/>
</dbReference>
<dbReference type="RefSeq" id="WP_305023959.1">
    <property type="nucleotide sequence ID" value="NZ_JAUQTB010000004.1"/>
</dbReference>
<feature type="compositionally biased region" description="Polar residues" evidence="5">
    <location>
        <begin position="526"/>
        <end position="543"/>
    </location>
</feature>
<evidence type="ECO:0000313" key="8">
    <source>
        <dbReference type="Proteomes" id="UP001240171"/>
    </source>
</evidence>
<dbReference type="Gene3D" id="2.60.40.10">
    <property type="entry name" value="Immunoglobulins"/>
    <property type="match status" value="1"/>
</dbReference>
<evidence type="ECO:0000259" key="6">
    <source>
        <dbReference type="SMART" id="SM00642"/>
    </source>
</evidence>
<dbReference type="InterPro" id="IPR032091">
    <property type="entry name" value="Malt_amylase-like_C"/>
</dbReference>
<dbReference type="PRINTS" id="PR00110">
    <property type="entry name" value="ALPHAAMYLASE"/>
</dbReference>
<dbReference type="SMART" id="SM00642">
    <property type="entry name" value="Aamy"/>
    <property type="match status" value="1"/>
</dbReference>
<dbReference type="InterPro" id="IPR017853">
    <property type="entry name" value="GH"/>
</dbReference>
<dbReference type="InterPro" id="IPR006046">
    <property type="entry name" value="Alpha_amylase"/>
</dbReference>
<keyword evidence="2" id="KW-0378">Hydrolase</keyword>
<dbReference type="Pfam" id="PF02903">
    <property type="entry name" value="Alpha-amylase_N"/>
    <property type="match status" value="1"/>
</dbReference>
<evidence type="ECO:0000256" key="3">
    <source>
        <dbReference type="ARBA" id="ARBA00023295"/>
    </source>
</evidence>
<evidence type="ECO:0000256" key="4">
    <source>
        <dbReference type="RuleBase" id="RU003615"/>
    </source>
</evidence>
<feature type="region of interest" description="Disordered" evidence="5">
    <location>
        <begin position="526"/>
        <end position="549"/>
    </location>
</feature>
<dbReference type="PANTHER" id="PTHR10357:SF210">
    <property type="entry name" value="MALTODEXTRIN GLUCOSIDASE"/>
    <property type="match status" value="1"/>
</dbReference>
<dbReference type="InterPro" id="IPR045857">
    <property type="entry name" value="O16G_dom_2"/>
</dbReference>
<dbReference type="InterPro" id="IPR014756">
    <property type="entry name" value="Ig_E-set"/>
</dbReference>
<dbReference type="Proteomes" id="UP001240171">
    <property type="component" value="Unassembled WGS sequence"/>
</dbReference>
<dbReference type="InterPro" id="IPR004185">
    <property type="entry name" value="Glyco_hydro_13_lg-like_dom"/>
</dbReference>
<sequence>MLLEAIYHQPKRNWAYALDPDTIRLRLRAKKGDLTEVHAITGDKYDWERTTQTVPLVKFASDKRFDYFEGSVKPPFRRMKYGFQLQSGDETLWLNENDFVDKPITGPDNLFQFPYINHVDIYSPPAWVKDTVFYQIFPERFANGDPSNDPKGTEPWGGEPRTDNFFGGDLQGVLDHLDYLSDLGINGIYFTPVFTATTNHKYDTEDYLQVDPHFGDVELLKKLVQACHDRGIRVILDAVFNHSGRTFAPFVDLLKNEEHSRYKDWFHIHSFPLEVKDGAASYETFSFEPMMPKLNTENPEVKEYLLKVAEFWIREVGMDGWRLDVADEVDHAFWRDFRRTVKQANPEAYILGEMWNESAEWLQGDQFDATMNYPFTTAVVDFFVKDDVDAQNFAFSIGNQMARYTQPATDVAFNLLDSHDVPRLLTLCQGDKRRMRLAAVFQFTYMGAPCIFYGDEIGLDGGPDPECRGCMIWEPEQQDLELLRFYKELIAARRANPSLRSGHLNFLQADAGSGILVFERTSEAADQSVDQEGSGTSTRQSGAERSIILMNRSEEPQTITVSVEGRDWKTLIGHDDFVYRNGTLETKLKPFGYLVLKEI</sequence>
<accession>A0ABT9CFP4</accession>
<name>A0ABT9CFP4_9BACL</name>
<feature type="domain" description="Glycosyl hydrolase family 13 catalytic" evidence="6">
    <location>
        <begin position="135"/>
        <end position="493"/>
    </location>
</feature>
<dbReference type="SUPFAM" id="SSF51011">
    <property type="entry name" value="Glycosyl hydrolase domain"/>
    <property type="match status" value="1"/>
</dbReference>
<dbReference type="Pfam" id="PF16657">
    <property type="entry name" value="Malt_amylase_C"/>
    <property type="match status" value="1"/>
</dbReference>
<protein>
    <submittedName>
        <fullName evidence="7">Alpha-glycosidase</fullName>
    </submittedName>
</protein>
<evidence type="ECO:0000256" key="5">
    <source>
        <dbReference type="SAM" id="MobiDB-lite"/>
    </source>
</evidence>
<comment type="similarity">
    <text evidence="1 4">Belongs to the glycosyl hydrolase 13 family.</text>
</comment>
<evidence type="ECO:0000256" key="1">
    <source>
        <dbReference type="ARBA" id="ARBA00008061"/>
    </source>
</evidence>